<dbReference type="PANTHER" id="PTHR43861:SF1">
    <property type="entry name" value="TRANS-ACONITATE 2-METHYLTRANSFERASE"/>
    <property type="match status" value="1"/>
</dbReference>
<dbReference type="Proteomes" id="UP000256845">
    <property type="component" value="Unassembled WGS sequence"/>
</dbReference>
<dbReference type="GO" id="GO:0005975">
    <property type="term" value="P:carbohydrate metabolic process"/>
    <property type="evidence" value="ECO:0007669"/>
    <property type="project" value="InterPro"/>
</dbReference>
<proteinExistence type="predicted"/>
<evidence type="ECO:0000313" key="2">
    <source>
        <dbReference type="EMBL" id="RED50942.1"/>
    </source>
</evidence>
<dbReference type="AlphaFoldDB" id="A0A3D9HN63"/>
<keyword evidence="2" id="KW-0489">Methyltransferase</keyword>
<sequence length="262" mass="29433">MTDDFKKRVSTRFGRAALSYDSASEVQLQIGQKLLAFLGKHREGGPQPKSIMELGCGTGRFTELLRHTFPDTDLLATDLSPEMVRTVQQKFADDKLFHSQVLDADRFELRAGEGAFDLICSNMASQWFSDLKGSLQTQSAHLSRGGCIMHTFLTDQTFIQWREACVLAGQEGVAVSYPAFEEIQATVPTGLQAFWQRETVTQKFQNSQAFLNYLKDIGARAAENRPMSAAGLRRACRIFEEKHVSTISYDIVFGLFFLKRDP</sequence>
<name>A0A3D9HN63_9PROT</name>
<dbReference type="Gene3D" id="3.40.50.150">
    <property type="entry name" value="Vaccinia Virus protein VP39"/>
    <property type="match status" value="1"/>
</dbReference>
<dbReference type="GO" id="GO:0016832">
    <property type="term" value="F:aldehyde-lyase activity"/>
    <property type="evidence" value="ECO:0007669"/>
    <property type="project" value="InterPro"/>
</dbReference>
<gene>
    <name evidence="2" type="ORF">DFP90_104214</name>
</gene>
<dbReference type="EMBL" id="QRDW01000004">
    <property type="protein sequence ID" value="RED50942.1"/>
    <property type="molecule type" value="Genomic_DNA"/>
</dbReference>
<evidence type="ECO:0000259" key="1">
    <source>
        <dbReference type="Pfam" id="PF08242"/>
    </source>
</evidence>
<protein>
    <submittedName>
        <fullName evidence="2">Malonyl-CoA O-methyltransferase</fullName>
    </submittedName>
</protein>
<keyword evidence="3" id="KW-1185">Reference proteome</keyword>
<dbReference type="InterPro" id="IPR013217">
    <property type="entry name" value="Methyltransf_12"/>
</dbReference>
<dbReference type="Pfam" id="PF08242">
    <property type="entry name" value="Methyltransf_12"/>
    <property type="match status" value="1"/>
</dbReference>
<dbReference type="GO" id="GO:0008168">
    <property type="term" value="F:methyltransferase activity"/>
    <property type="evidence" value="ECO:0007669"/>
    <property type="project" value="UniProtKB-KW"/>
</dbReference>
<comment type="caution">
    <text evidence="2">The sequence shown here is derived from an EMBL/GenBank/DDBJ whole genome shotgun (WGS) entry which is preliminary data.</text>
</comment>
<dbReference type="SUPFAM" id="SSF53335">
    <property type="entry name" value="S-adenosyl-L-methionine-dependent methyltransferases"/>
    <property type="match status" value="1"/>
</dbReference>
<evidence type="ECO:0000313" key="3">
    <source>
        <dbReference type="Proteomes" id="UP000256845"/>
    </source>
</evidence>
<dbReference type="InterPro" id="IPR029063">
    <property type="entry name" value="SAM-dependent_MTases_sf"/>
</dbReference>
<accession>A0A3D9HN63</accession>
<reference evidence="2 3" key="1">
    <citation type="submission" date="2018-07" db="EMBL/GenBank/DDBJ databases">
        <title>Genomic Encyclopedia of Type Strains, Phase III (KMG-III): the genomes of soil and plant-associated and newly described type strains.</title>
        <authorList>
            <person name="Whitman W."/>
        </authorList>
    </citation>
    <scope>NUCLEOTIDE SEQUENCE [LARGE SCALE GENOMIC DNA]</scope>
    <source>
        <strain evidence="2 3">CECT 8488</strain>
    </source>
</reference>
<keyword evidence="2" id="KW-0808">Transferase</keyword>
<organism evidence="2 3">
    <name type="scientific">Aestuariispira insulae</name>
    <dbReference type="NCBI Taxonomy" id="1461337"/>
    <lineage>
        <taxon>Bacteria</taxon>
        <taxon>Pseudomonadati</taxon>
        <taxon>Pseudomonadota</taxon>
        <taxon>Alphaproteobacteria</taxon>
        <taxon>Rhodospirillales</taxon>
        <taxon>Kiloniellaceae</taxon>
        <taxon>Aestuariispira</taxon>
    </lineage>
</organism>
<dbReference type="CDD" id="cd02440">
    <property type="entry name" value="AdoMet_MTases"/>
    <property type="match status" value="1"/>
</dbReference>
<feature type="domain" description="Methyltransferase type 12" evidence="1">
    <location>
        <begin position="52"/>
        <end position="148"/>
    </location>
</feature>
<dbReference type="GO" id="GO:0032259">
    <property type="term" value="P:methylation"/>
    <property type="evidence" value="ECO:0007669"/>
    <property type="project" value="UniProtKB-KW"/>
</dbReference>
<dbReference type="PANTHER" id="PTHR43861">
    <property type="entry name" value="TRANS-ACONITATE 2-METHYLTRANSFERASE-RELATED"/>
    <property type="match status" value="1"/>
</dbReference>